<sequence length="246" mass="28202">MLLNFTRFIDSLDKKRTLLPLLVWKKRFEMSVLHYELLTKNLLAGGALSELEKTVVEDIFRLSDELEEMLLNGPNSRIFASIYNEFDNFIEKVMLFSNKLMKTHFPANMIPIKQQAKHAQIRLARNKLAKEISQVDDDISVHTTTIKEPVSSINSQYEKQEDEFQKYDDNEKLLRALGKVLSLIGDDISAHTSTNRLDLSPCSQYESQAAQTEQQGVESLPLPDADAYKACIAIVYHTLKVIFFML</sequence>
<proteinExistence type="predicted"/>
<organism evidence="1 2">
    <name type="scientific">Clytia hemisphaerica</name>
    <dbReference type="NCBI Taxonomy" id="252671"/>
    <lineage>
        <taxon>Eukaryota</taxon>
        <taxon>Metazoa</taxon>
        <taxon>Cnidaria</taxon>
        <taxon>Hydrozoa</taxon>
        <taxon>Hydroidolina</taxon>
        <taxon>Leptothecata</taxon>
        <taxon>Obeliida</taxon>
        <taxon>Clytiidae</taxon>
        <taxon>Clytia</taxon>
    </lineage>
</organism>
<dbReference type="AlphaFoldDB" id="A0A7M6DMY0"/>
<accession>A0A7M6DMY0</accession>
<evidence type="ECO:0000313" key="1">
    <source>
        <dbReference type="EnsemblMetazoa" id="CLYHEMP017005.1"/>
    </source>
</evidence>
<name>A0A7M6DMY0_9CNID</name>
<keyword evidence="2" id="KW-1185">Reference proteome</keyword>
<dbReference type="Proteomes" id="UP000594262">
    <property type="component" value="Unplaced"/>
</dbReference>
<protein>
    <submittedName>
        <fullName evidence="1">Uncharacterized protein</fullName>
    </submittedName>
</protein>
<dbReference type="EnsemblMetazoa" id="CLYHEMT017005.1">
    <property type="protein sequence ID" value="CLYHEMP017005.1"/>
    <property type="gene ID" value="CLYHEMG017005"/>
</dbReference>
<evidence type="ECO:0000313" key="2">
    <source>
        <dbReference type="Proteomes" id="UP000594262"/>
    </source>
</evidence>
<reference evidence="1" key="1">
    <citation type="submission" date="2021-01" db="UniProtKB">
        <authorList>
            <consortium name="EnsemblMetazoa"/>
        </authorList>
    </citation>
    <scope>IDENTIFICATION</scope>
</reference>